<dbReference type="Proteomes" id="UP000377595">
    <property type="component" value="Unassembled WGS sequence"/>
</dbReference>
<name>A0A5M3XTH1_9ACTN</name>
<dbReference type="SUPFAM" id="SSF52540">
    <property type="entry name" value="P-loop containing nucleoside triphosphate hydrolases"/>
    <property type="match status" value="1"/>
</dbReference>
<dbReference type="InterPro" id="IPR027417">
    <property type="entry name" value="P-loop_NTPase"/>
</dbReference>
<sequence>MNPFLVNGEEDAPIECKHEQMCTCHADIDSAHHMFRKFQHSLSAPRELQARGLFIALGGPTGTGKTSLANRCAHAAILALREVGITGHLIDVRHAARQFLATVRERVELVGPEIKSEALRSGAIDRSLASEISENDLAMTLSKISQVLSTKDSIVVLMPKSEKLEELQWYWTSTRRNMIIIAESIYADVSGAHQSMEANGVARAICLETGLFRDGDGEKLRMARVDTIDAGIKFPHLAPGAIDELTNFFGPNNARFYQRLLAGLYEERLSESPPNLDLVTFEDLKQYFYRKIS</sequence>
<proteinExistence type="predicted"/>
<gene>
    <name evidence="1" type="ORF">Aple_070450</name>
</gene>
<dbReference type="AlphaFoldDB" id="A0A5M3XTH1"/>
<comment type="caution">
    <text evidence="1">The sequence shown here is derived from an EMBL/GenBank/DDBJ whole genome shotgun (WGS) entry which is preliminary data.</text>
</comment>
<dbReference type="RefSeq" id="WP_155349001.1">
    <property type="nucleotide sequence ID" value="NZ_BAAAHM010000005.1"/>
</dbReference>
<protein>
    <recommendedName>
        <fullName evidence="3">AAA+ ATPase domain-containing protein</fullName>
    </recommendedName>
</protein>
<evidence type="ECO:0000313" key="1">
    <source>
        <dbReference type="EMBL" id="GES24146.1"/>
    </source>
</evidence>
<accession>A0A5M3XTH1</accession>
<dbReference type="OrthoDB" id="4176703at2"/>
<evidence type="ECO:0008006" key="3">
    <source>
        <dbReference type="Google" id="ProtNLM"/>
    </source>
</evidence>
<evidence type="ECO:0000313" key="2">
    <source>
        <dbReference type="Proteomes" id="UP000377595"/>
    </source>
</evidence>
<keyword evidence="2" id="KW-1185">Reference proteome</keyword>
<organism evidence="1 2">
    <name type="scientific">Acrocarpospora pleiomorpha</name>
    <dbReference type="NCBI Taxonomy" id="90975"/>
    <lineage>
        <taxon>Bacteria</taxon>
        <taxon>Bacillati</taxon>
        <taxon>Actinomycetota</taxon>
        <taxon>Actinomycetes</taxon>
        <taxon>Streptosporangiales</taxon>
        <taxon>Streptosporangiaceae</taxon>
        <taxon>Acrocarpospora</taxon>
    </lineage>
</organism>
<dbReference type="EMBL" id="BLAF01000048">
    <property type="protein sequence ID" value="GES24146.1"/>
    <property type="molecule type" value="Genomic_DNA"/>
</dbReference>
<reference evidence="1 2" key="1">
    <citation type="submission" date="2019-10" db="EMBL/GenBank/DDBJ databases">
        <title>Whole genome shotgun sequence of Acrocarpospora pleiomorpha NBRC 16267.</title>
        <authorList>
            <person name="Ichikawa N."/>
            <person name="Kimura A."/>
            <person name="Kitahashi Y."/>
            <person name="Komaki H."/>
            <person name="Oguchi A."/>
        </authorList>
    </citation>
    <scope>NUCLEOTIDE SEQUENCE [LARGE SCALE GENOMIC DNA]</scope>
    <source>
        <strain evidence="1 2">NBRC 16267</strain>
    </source>
</reference>